<evidence type="ECO:0000259" key="2">
    <source>
        <dbReference type="Pfam" id="PF13439"/>
    </source>
</evidence>
<dbReference type="InterPro" id="IPR050194">
    <property type="entry name" value="Glycosyltransferase_grp1"/>
</dbReference>
<dbReference type="Pfam" id="PF13439">
    <property type="entry name" value="Glyco_transf_4"/>
    <property type="match status" value="1"/>
</dbReference>
<dbReference type="Gene3D" id="3.40.50.2000">
    <property type="entry name" value="Glycogen Phosphorylase B"/>
    <property type="match status" value="2"/>
</dbReference>
<dbReference type="Proteomes" id="UP000575241">
    <property type="component" value="Unassembled WGS sequence"/>
</dbReference>
<dbReference type="GO" id="GO:0016757">
    <property type="term" value="F:glycosyltransferase activity"/>
    <property type="evidence" value="ECO:0007669"/>
    <property type="project" value="TreeGrafter"/>
</dbReference>
<sequence length="429" mass="46075">MICITMKISPADFPRADVSARRPGPSVQVRPIGTADPAVPARRERPANDGTPATRMRVALFSGNYNCVRDGANRALNRLVDHLLDRGAEVRVYSPTIAEPAFAPAGDLVSVPSVPIPGRSEFRVALGLPRSVRADIERFAPNIIHVSAPDLLGRGAQKLARQLDVPVVASLHTRFETYFDYYGLGALRGLGEWHLRRFYQASDRVLAPNAASADSLVAMGVAREDIAIWGRGIDPAAFSPVLRDLGWRRALGYRDDEIVPLFFGRLVIEKGIAVFADTVRLLRERGYPLRPLIVGTGPAEARFRTLLPDAVFTGHLDGRALGCAVASADVLINPSTTEAFGNVNLEAMASGLAVVSADVGSAQALIAPGRSGMLTPASAPELAEAVGQLIERPDLRFSLAREAHVAASGYRWPGILDQVLQSYSGLIAR</sequence>
<dbReference type="InterPro" id="IPR028098">
    <property type="entry name" value="Glyco_trans_4-like_N"/>
</dbReference>
<dbReference type="PANTHER" id="PTHR45947:SF3">
    <property type="entry name" value="SULFOQUINOVOSYL TRANSFERASE SQD2"/>
    <property type="match status" value="1"/>
</dbReference>
<reference evidence="3 4" key="1">
    <citation type="submission" date="2020-08" db="EMBL/GenBank/DDBJ databases">
        <title>Functional genomics of gut bacteria from endangered species of beetles.</title>
        <authorList>
            <person name="Carlos-Shanley C."/>
        </authorList>
    </citation>
    <scope>NUCLEOTIDE SEQUENCE [LARGE SCALE GENOMIC DNA]</scope>
    <source>
        <strain evidence="3 4">S00224</strain>
    </source>
</reference>
<dbReference type="Pfam" id="PF13692">
    <property type="entry name" value="Glyco_trans_1_4"/>
    <property type="match status" value="1"/>
</dbReference>
<feature type="region of interest" description="Disordered" evidence="1">
    <location>
        <begin position="15"/>
        <end position="51"/>
    </location>
</feature>
<gene>
    <name evidence="3" type="ORF">HNP52_003079</name>
</gene>
<dbReference type="AlphaFoldDB" id="A0A7W7NTH4"/>
<keyword evidence="3" id="KW-0808">Transferase</keyword>
<feature type="domain" description="Glycosyltransferase subfamily 4-like N-terminal" evidence="2">
    <location>
        <begin position="70"/>
        <end position="236"/>
    </location>
</feature>
<evidence type="ECO:0000313" key="3">
    <source>
        <dbReference type="EMBL" id="MBB4839987.1"/>
    </source>
</evidence>
<keyword evidence="4" id="KW-1185">Reference proteome</keyword>
<evidence type="ECO:0000256" key="1">
    <source>
        <dbReference type="SAM" id="MobiDB-lite"/>
    </source>
</evidence>
<dbReference type="SUPFAM" id="SSF53756">
    <property type="entry name" value="UDP-Glycosyltransferase/glycogen phosphorylase"/>
    <property type="match status" value="1"/>
</dbReference>
<proteinExistence type="predicted"/>
<dbReference type="CDD" id="cd03814">
    <property type="entry name" value="GT4-like"/>
    <property type="match status" value="1"/>
</dbReference>
<comment type="caution">
    <text evidence="3">The sequence shown here is derived from an EMBL/GenBank/DDBJ whole genome shotgun (WGS) entry which is preliminary data.</text>
</comment>
<dbReference type="PANTHER" id="PTHR45947">
    <property type="entry name" value="SULFOQUINOVOSYL TRANSFERASE SQD2"/>
    <property type="match status" value="1"/>
</dbReference>
<protein>
    <submittedName>
        <fullName evidence="3">Glycosyltransferase involved in cell wall biosynthesis</fullName>
    </submittedName>
</protein>
<evidence type="ECO:0000313" key="4">
    <source>
        <dbReference type="Proteomes" id="UP000575241"/>
    </source>
</evidence>
<dbReference type="EMBL" id="JACHLN010000003">
    <property type="protein sequence ID" value="MBB4839987.1"/>
    <property type="molecule type" value="Genomic_DNA"/>
</dbReference>
<accession>A0A7W7NTH4</accession>
<name>A0A7W7NTH4_9SPHN</name>
<organism evidence="3 4">
    <name type="scientific">Sphingomonas kyeonggiensis</name>
    <dbReference type="NCBI Taxonomy" id="1268553"/>
    <lineage>
        <taxon>Bacteria</taxon>
        <taxon>Pseudomonadati</taxon>
        <taxon>Pseudomonadota</taxon>
        <taxon>Alphaproteobacteria</taxon>
        <taxon>Sphingomonadales</taxon>
        <taxon>Sphingomonadaceae</taxon>
        <taxon>Sphingomonas</taxon>
    </lineage>
</organism>